<dbReference type="EMBL" id="DF820480">
    <property type="protein sequence ID" value="GAK61551.1"/>
    <property type="molecule type" value="Genomic_DNA"/>
</dbReference>
<dbReference type="HOGENOM" id="CLU_164543_0_0_0"/>
<evidence type="ECO:0000313" key="1">
    <source>
        <dbReference type="EMBL" id="GAK61551.1"/>
    </source>
</evidence>
<evidence type="ECO:0000313" key="2">
    <source>
        <dbReference type="Proteomes" id="UP000030661"/>
    </source>
</evidence>
<dbReference type="Proteomes" id="UP000030661">
    <property type="component" value="Unassembled WGS sequence"/>
</dbReference>
<organism evidence="1">
    <name type="scientific">Vecturithrix granuli</name>
    <dbReference type="NCBI Taxonomy" id="1499967"/>
    <lineage>
        <taxon>Bacteria</taxon>
        <taxon>Candidatus Moduliflexota</taxon>
        <taxon>Candidatus Vecturitrichia</taxon>
        <taxon>Candidatus Vecturitrichales</taxon>
        <taxon>Candidatus Vecturitrichaceae</taxon>
        <taxon>Candidatus Vecturithrix</taxon>
    </lineage>
</organism>
<sequence>MTSTAHLPVKTLIKPWKGLKRPECHVAVKSIECENPNKTLEGIKTHDNVWSHLFPTRVKTLIKPWKGLKQQIQALDAEWQHLGENPNKTLEGIKTRSFPYSHCLWPFK</sequence>
<protein>
    <submittedName>
        <fullName evidence="1">Uncharacterized protein</fullName>
    </submittedName>
</protein>
<gene>
    <name evidence="1" type="ORF">U27_01452</name>
</gene>
<accession>A0A081CAE6</accession>
<proteinExistence type="predicted"/>
<keyword evidence="2" id="KW-1185">Reference proteome</keyword>
<dbReference type="AlphaFoldDB" id="A0A081CAE6"/>
<name>A0A081CAE6_VECG1</name>
<reference evidence="1" key="1">
    <citation type="journal article" date="2015" name="PeerJ">
        <title>First genomic representation of candidate bacterial phylum KSB3 points to enhanced environmental sensing as a trigger of wastewater bulking.</title>
        <authorList>
            <person name="Sekiguchi Y."/>
            <person name="Ohashi A."/>
            <person name="Parks D.H."/>
            <person name="Yamauchi T."/>
            <person name="Tyson G.W."/>
            <person name="Hugenholtz P."/>
        </authorList>
    </citation>
    <scope>NUCLEOTIDE SEQUENCE [LARGE SCALE GENOMIC DNA]</scope>
</reference>